<evidence type="ECO:0000256" key="4">
    <source>
        <dbReference type="ARBA" id="ARBA00023157"/>
    </source>
</evidence>
<dbReference type="SUPFAM" id="SSF54403">
    <property type="entry name" value="Cystatin/monellin"/>
    <property type="match status" value="1"/>
</dbReference>
<evidence type="ECO:0000256" key="2">
    <source>
        <dbReference type="ARBA" id="ARBA00005320"/>
    </source>
</evidence>
<evidence type="ECO:0000256" key="1">
    <source>
        <dbReference type="ARBA" id="ARBA00004613"/>
    </source>
</evidence>
<keyword evidence="3" id="KW-0964">Secreted</keyword>
<dbReference type="Ensembl" id="ENSCUST00005005303.1">
    <property type="protein sequence ID" value="ENSCUSP00005005094.1"/>
    <property type="gene ID" value="ENSCUSG00005003268.1"/>
</dbReference>
<evidence type="ECO:0008006" key="9">
    <source>
        <dbReference type="Google" id="ProtNLM"/>
    </source>
</evidence>
<reference evidence="7" key="3">
    <citation type="submission" date="2025-09" db="UniProtKB">
        <authorList>
            <consortium name="Ensembl"/>
        </authorList>
    </citation>
    <scope>IDENTIFICATION</scope>
</reference>
<keyword evidence="8" id="KW-1185">Reference proteome</keyword>
<dbReference type="GO" id="GO:0045087">
    <property type="term" value="P:innate immune response"/>
    <property type="evidence" value="ECO:0007669"/>
    <property type="project" value="TreeGrafter"/>
</dbReference>
<proteinExistence type="inferred from homology"/>
<protein>
    <recommendedName>
        <fullName evidence="9">Cathelicidin</fullName>
    </recommendedName>
</protein>
<dbReference type="Pfam" id="PF00666">
    <property type="entry name" value="Cathelicidins"/>
    <property type="match status" value="1"/>
</dbReference>
<name>A0A8C3TT22_CATUS</name>
<feature type="signal peptide" evidence="6">
    <location>
        <begin position="1"/>
        <end position="17"/>
    </location>
</feature>
<sequence length="199" mass="21258">MASSWMLLLAVLGGACALPAPEPFAYTQALAQAVNSYNQRPEVKNAFRLLSAEPQPDPGVELSSLQAFNFSMMETECAASARSDPEDCAFKENGVIQECLATVKMLQESPEIDLNCSDYPSDVSEGSRGHPWVGRGGRVRPPAPRPLKVTPRCLQRRVGVLGSSQVLGGPPGGAIRAEVAWTGSRDKAAVVAAQPLWPR</sequence>
<accession>A0A8C3TT22</accession>
<dbReference type="Proteomes" id="UP000694563">
    <property type="component" value="Chromosome 1"/>
</dbReference>
<dbReference type="GO" id="GO:0050829">
    <property type="term" value="P:defense response to Gram-negative bacterium"/>
    <property type="evidence" value="ECO:0007669"/>
    <property type="project" value="TreeGrafter"/>
</dbReference>
<evidence type="ECO:0000313" key="8">
    <source>
        <dbReference type="Proteomes" id="UP000694563"/>
    </source>
</evidence>
<dbReference type="FunFam" id="3.10.450.10:FF:000003">
    <property type="entry name" value="Cathelicidin antimicrobial peptide"/>
    <property type="match status" value="1"/>
</dbReference>
<organism evidence="7 8">
    <name type="scientific">Catharus ustulatus</name>
    <name type="common">Russet-backed thrush</name>
    <name type="synonym">Hylocichla ustulatus</name>
    <dbReference type="NCBI Taxonomy" id="91951"/>
    <lineage>
        <taxon>Eukaryota</taxon>
        <taxon>Metazoa</taxon>
        <taxon>Chordata</taxon>
        <taxon>Craniata</taxon>
        <taxon>Vertebrata</taxon>
        <taxon>Euteleostomi</taxon>
        <taxon>Archelosauria</taxon>
        <taxon>Archosauria</taxon>
        <taxon>Dinosauria</taxon>
        <taxon>Saurischia</taxon>
        <taxon>Theropoda</taxon>
        <taxon>Coelurosauria</taxon>
        <taxon>Aves</taxon>
        <taxon>Neognathae</taxon>
        <taxon>Neoaves</taxon>
        <taxon>Telluraves</taxon>
        <taxon>Australaves</taxon>
        <taxon>Passeriformes</taxon>
        <taxon>Turdidae</taxon>
        <taxon>Catharus</taxon>
    </lineage>
</organism>
<dbReference type="InterPro" id="IPR001894">
    <property type="entry name" value="Cathelicidin-like"/>
</dbReference>
<dbReference type="GO" id="GO:0005615">
    <property type="term" value="C:extracellular space"/>
    <property type="evidence" value="ECO:0007669"/>
    <property type="project" value="TreeGrafter"/>
</dbReference>
<evidence type="ECO:0000256" key="5">
    <source>
        <dbReference type="SAM" id="MobiDB-lite"/>
    </source>
</evidence>
<dbReference type="Gene3D" id="3.10.450.10">
    <property type="match status" value="1"/>
</dbReference>
<comment type="subcellular location">
    <subcellularLocation>
        <location evidence="1">Secreted</location>
    </subcellularLocation>
</comment>
<dbReference type="GO" id="GO:0061844">
    <property type="term" value="P:antimicrobial humoral immune response mediated by antimicrobial peptide"/>
    <property type="evidence" value="ECO:0007669"/>
    <property type="project" value="TreeGrafter"/>
</dbReference>
<dbReference type="GO" id="GO:0050830">
    <property type="term" value="P:defense response to Gram-positive bacterium"/>
    <property type="evidence" value="ECO:0007669"/>
    <property type="project" value="TreeGrafter"/>
</dbReference>
<dbReference type="PANTHER" id="PTHR10206">
    <property type="entry name" value="CATHELICIDIN"/>
    <property type="match status" value="1"/>
</dbReference>
<comment type="similarity">
    <text evidence="2">Belongs to the cathelicidin family.</text>
</comment>
<feature type="chain" id="PRO_5034798888" description="Cathelicidin" evidence="6">
    <location>
        <begin position="18"/>
        <end position="199"/>
    </location>
</feature>
<reference evidence="7" key="1">
    <citation type="submission" date="2020-10" db="EMBL/GenBank/DDBJ databases">
        <title>Catharus ustulatus (Swainson's thrush) genome, bCatUst1, primary haplotype v2.</title>
        <authorList>
            <person name="Delmore K."/>
            <person name="Vafadar M."/>
            <person name="Formenti G."/>
            <person name="Chow W."/>
            <person name="Pelan S."/>
            <person name="Howe K."/>
            <person name="Rhie A."/>
            <person name="Mountcastle J."/>
            <person name="Haase B."/>
            <person name="Fedrigo O."/>
            <person name="Jarvis E.D."/>
        </authorList>
    </citation>
    <scope>NUCLEOTIDE SEQUENCE [LARGE SCALE GENOMIC DNA]</scope>
</reference>
<dbReference type="PANTHER" id="PTHR10206:SF0">
    <property type="entry name" value="CATHELICIDIN B1-RELATED"/>
    <property type="match status" value="1"/>
</dbReference>
<reference evidence="7" key="2">
    <citation type="submission" date="2025-08" db="UniProtKB">
        <authorList>
            <consortium name="Ensembl"/>
        </authorList>
    </citation>
    <scope>IDENTIFICATION</scope>
</reference>
<dbReference type="InterPro" id="IPR046350">
    <property type="entry name" value="Cystatin_sf"/>
</dbReference>
<dbReference type="GO" id="GO:0001530">
    <property type="term" value="F:lipopolysaccharide binding"/>
    <property type="evidence" value="ECO:0007669"/>
    <property type="project" value="TreeGrafter"/>
</dbReference>
<evidence type="ECO:0000256" key="6">
    <source>
        <dbReference type="SAM" id="SignalP"/>
    </source>
</evidence>
<feature type="region of interest" description="Disordered" evidence="5">
    <location>
        <begin position="125"/>
        <end position="148"/>
    </location>
</feature>
<evidence type="ECO:0000256" key="3">
    <source>
        <dbReference type="ARBA" id="ARBA00022525"/>
    </source>
</evidence>
<dbReference type="AlphaFoldDB" id="A0A8C3TT22"/>
<evidence type="ECO:0000313" key="7">
    <source>
        <dbReference type="Ensembl" id="ENSCUSP00005005094.1"/>
    </source>
</evidence>
<keyword evidence="6" id="KW-0732">Signal</keyword>
<keyword evidence="4" id="KW-1015">Disulfide bond</keyword>